<protein>
    <submittedName>
        <fullName evidence="2">Hypothetical_protein</fullName>
    </submittedName>
</protein>
<reference evidence="1" key="1">
    <citation type="submission" date="2023-06" db="EMBL/GenBank/DDBJ databases">
        <authorList>
            <person name="Kurt Z."/>
        </authorList>
    </citation>
    <scope>NUCLEOTIDE SEQUENCE</scope>
</reference>
<reference evidence="2 3" key="2">
    <citation type="submission" date="2024-07" db="EMBL/GenBank/DDBJ databases">
        <authorList>
            <person name="Akdeniz Z."/>
        </authorList>
    </citation>
    <scope>NUCLEOTIDE SEQUENCE [LARGE SCALE GENOMIC DNA]</scope>
</reference>
<keyword evidence="3" id="KW-1185">Reference proteome</keyword>
<accession>A0AA86PPQ5</accession>
<gene>
    <name evidence="1" type="ORF">HINF_LOCUS31534</name>
    <name evidence="2" type="ORF">HINF_LOCUS36611</name>
</gene>
<dbReference type="AlphaFoldDB" id="A0AA86PPQ5"/>
<evidence type="ECO:0000313" key="2">
    <source>
        <dbReference type="EMBL" id="CAL6036858.1"/>
    </source>
</evidence>
<dbReference type="EMBL" id="CATOUU010000720">
    <property type="protein sequence ID" value="CAI9943889.1"/>
    <property type="molecule type" value="Genomic_DNA"/>
</dbReference>
<organism evidence="1">
    <name type="scientific">Hexamita inflata</name>
    <dbReference type="NCBI Taxonomy" id="28002"/>
    <lineage>
        <taxon>Eukaryota</taxon>
        <taxon>Metamonada</taxon>
        <taxon>Diplomonadida</taxon>
        <taxon>Hexamitidae</taxon>
        <taxon>Hexamitinae</taxon>
        <taxon>Hexamita</taxon>
    </lineage>
</organism>
<comment type="caution">
    <text evidence="1">The sequence shown here is derived from an EMBL/GenBank/DDBJ whole genome shotgun (WGS) entry which is preliminary data.</text>
</comment>
<sequence length="507" mass="59186">MPFVIVTNTSQLEIKWSDDLNIQPINTQYLQNSYYYIFIQGSNYQQLEYYDILSRTEYFDIKQCTVDLSKIKCNVETICLNTCICYNDFTIDCTTKRFNVVDTQLKYQQLNDLNFASLCVKVSSHTQFDFYNCYNLNCKLNSLTLLNQNIDLQKLKGTWNAIILENCILYGQIDSDVFKINTIQLTVTEQNYLNNFKALESMECNSFHVKTNVQDQYQTINLGKLSNDQKQKKHLYAYLETAISDLTQVTNIWSYIKFSNCIVLCDENTFNTKLSNTQIEMTRNEKYKLLDVSLYQNKVRDLNSFQLCKPKDLSLSQLNINLDELIGTWYAINLNQCTFTNSIVQNPESIKAKSIRISKMEYKLISYFSADSIELSSTTISQTFPNTNRLIINDSTVNVTEPNYSIQHLTLFSAKLIRFSVLSLPSLVSIDMNYILKTSRHYSTKEAIIHYIRQKKKNRNILKQRLNRVVYEQKRIMNVQNRISSLVRSFNSVLCEPIQHSLLINDE</sequence>
<evidence type="ECO:0000313" key="1">
    <source>
        <dbReference type="EMBL" id="CAI9943889.1"/>
    </source>
</evidence>
<evidence type="ECO:0000313" key="3">
    <source>
        <dbReference type="Proteomes" id="UP001642409"/>
    </source>
</evidence>
<dbReference type="Proteomes" id="UP001642409">
    <property type="component" value="Unassembled WGS sequence"/>
</dbReference>
<proteinExistence type="predicted"/>
<name>A0AA86PPQ5_9EUKA</name>
<dbReference type="EMBL" id="CAXDID020000135">
    <property type="protein sequence ID" value="CAL6036858.1"/>
    <property type="molecule type" value="Genomic_DNA"/>
</dbReference>